<protein>
    <submittedName>
        <fullName evidence="3">ParM/StbA family protein</fullName>
    </submittedName>
</protein>
<dbReference type="Proteomes" id="UP000029921">
    <property type="component" value="Unassembled WGS sequence"/>
</dbReference>
<feature type="domain" description="Actin-like protein N-terminal" evidence="1">
    <location>
        <begin position="4"/>
        <end position="142"/>
    </location>
</feature>
<accession>A0A4U8T230</accession>
<evidence type="ECO:0000259" key="2">
    <source>
        <dbReference type="Pfam" id="PF21522"/>
    </source>
</evidence>
<sequence length="316" mass="35787">MKLGIDTGFGHTKYCFKDKNGKMVLKKFPSVVAICPDDIQADDNVAVMNGKGYFVSSLALNSDPRFIKEVTSYQDLELYAPLFLHEIFTKEGLKPEDIEEVCVGLAPTHKQHAQSFQKALESFNVNGIDYKQKVTVIPQGVGAVKALQDFWSNKDKEPDNYIVADLGFNTLDIVLVFDKEIQKSRLNQANSFEKKGVILIAEAMQKHIKATYNRNITNKEALKIIIDESYKLRGEVFDLSSFVSDLKKEYTKDIMEFLESKYSNEIDKLDAFVFVGGGGYFVDKKYTPHTMTFNNSEYYNAIGNLLTITPKTETKK</sequence>
<name>A0A4U8T230_9HELI</name>
<dbReference type="InterPro" id="IPR040607">
    <property type="entry name" value="ALP_N"/>
</dbReference>
<evidence type="ECO:0000313" key="3">
    <source>
        <dbReference type="EMBL" id="TLD93373.1"/>
    </source>
</evidence>
<dbReference type="Gene3D" id="3.30.420.40">
    <property type="match status" value="2"/>
</dbReference>
<dbReference type="SUPFAM" id="SSF53067">
    <property type="entry name" value="Actin-like ATPase domain"/>
    <property type="match status" value="2"/>
</dbReference>
<gene>
    <name evidence="3" type="ORF">LS74_001185</name>
</gene>
<comment type="caution">
    <text evidence="3">The sequence shown here is derived from an EMBL/GenBank/DDBJ whole genome shotgun (WGS) entry which is preliminary data.</text>
</comment>
<keyword evidence="4" id="KW-1185">Reference proteome</keyword>
<feature type="domain" description="Actin homologue MreB-like C-terminal" evidence="2">
    <location>
        <begin position="163"/>
        <end position="284"/>
    </location>
</feature>
<dbReference type="AlphaFoldDB" id="A0A4U8T230"/>
<dbReference type="RefSeq" id="WP_034586444.1">
    <property type="nucleotide sequence ID" value="NZ_JRPE02000002.1"/>
</dbReference>
<evidence type="ECO:0000259" key="1">
    <source>
        <dbReference type="Pfam" id="PF17989"/>
    </source>
</evidence>
<dbReference type="Pfam" id="PF17989">
    <property type="entry name" value="ALP_N"/>
    <property type="match status" value="1"/>
</dbReference>
<dbReference type="InterPro" id="IPR043129">
    <property type="entry name" value="ATPase_NBD"/>
</dbReference>
<dbReference type="EMBL" id="JRPE02000002">
    <property type="protein sequence ID" value="TLD93373.1"/>
    <property type="molecule type" value="Genomic_DNA"/>
</dbReference>
<proteinExistence type="predicted"/>
<dbReference type="Pfam" id="PF21522">
    <property type="entry name" value="MreB-like_C"/>
    <property type="match status" value="1"/>
</dbReference>
<evidence type="ECO:0000313" key="4">
    <source>
        <dbReference type="Proteomes" id="UP000029921"/>
    </source>
</evidence>
<reference evidence="3 4" key="1">
    <citation type="journal article" date="2014" name="Genome Announc.">
        <title>Draft genome sequences of eight enterohepatic helicobacter species isolated from both laboratory and wild rodents.</title>
        <authorList>
            <person name="Sheh A."/>
            <person name="Shen Z."/>
            <person name="Fox J.G."/>
        </authorList>
    </citation>
    <scope>NUCLEOTIDE SEQUENCE [LARGE SCALE GENOMIC DNA]</scope>
    <source>
        <strain evidence="3 4">MIT 96-1001</strain>
    </source>
</reference>
<dbReference type="InterPro" id="IPR049067">
    <property type="entry name" value="MreB-like_C"/>
</dbReference>
<organism evidence="3 4">
    <name type="scientific">Helicobacter magdeburgensis</name>
    <dbReference type="NCBI Taxonomy" id="471858"/>
    <lineage>
        <taxon>Bacteria</taxon>
        <taxon>Pseudomonadati</taxon>
        <taxon>Campylobacterota</taxon>
        <taxon>Epsilonproteobacteria</taxon>
        <taxon>Campylobacterales</taxon>
        <taxon>Helicobacteraceae</taxon>
        <taxon>Helicobacter</taxon>
    </lineage>
</organism>